<dbReference type="SUPFAM" id="SSF53659">
    <property type="entry name" value="Isocitrate/Isopropylmalate dehydrogenase-like"/>
    <property type="match status" value="1"/>
</dbReference>
<dbReference type="AlphaFoldDB" id="A0A0M4LGS5"/>
<organism evidence="10 11">
    <name type="scientific">Candidatus Pseudothioglobus singularis PS1</name>
    <dbReference type="NCBI Taxonomy" id="1125411"/>
    <lineage>
        <taxon>Bacteria</taxon>
        <taxon>Pseudomonadati</taxon>
        <taxon>Pseudomonadota</taxon>
        <taxon>Gammaproteobacteria</taxon>
        <taxon>Candidatus Pseudothioglobaceae</taxon>
        <taxon>Candidatus Pseudothioglobus</taxon>
    </lineage>
</organism>
<dbReference type="InterPro" id="IPR042112">
    <property type="entry name" value="P_AcTrfase_dom2"/>
</dbReference>
<dbReference type="STRING" id="1125411.W908_04740"/>
<dbReference type="NCBIfam" id="TIGR00651">
    <property type="entry name" value="pta"/>
    <property type="match status" value="1"/>
</dbReference>
<evidence type="ECO:0000256" key="2">
    <source>
        <dbReference type="ARBA" id="ARBA00004989"/>
    </source>
</evidence>
<evidence type="ECO:0000256" key="5">
    <source>
        <dbReference type="ARBA" id="ARBA00021528"/>
    </source>
</evidence>
<comment type="similarity">
    <text evidence="3">Belongs to the phosphate acetyltransferase and butyryltransferase family.</text>
</comment>
<comment type="pathway">
    <text evidence="2">Metabolic intermediate biosynthesis; acetyl-CoA biosynthesis; acetyl-CoA from acetate: step 2/2.</text>
</comment>
<name>A0A0M4LGS5_9GAMM</name>
<evidence type="ECO:0000259" key="9">
    <source>
        <dbReference type="Pfam" id="PF01515"/>
    </source>
</evidence>
<dbReference type="NCBIfam" id="NF007233">
    <property type="entry name" value="PRK09653.1"/>
    <property type="match status" value="1"/>
</dbReference>
<dbReference type="EMBL" id="CP006911">
    <property type="protein sequence ID" value="ALE01927.1"/>
    <property type="molecule type" value="Genomic_DNA"/>
</dbReference>
<dbReference type="PATRIC" id="fig|1125411.7.peg.931"/>
<dbReference type="OrthoDB" id="9808984at2"/>
<dbReference type="InterPro" id="IPR050500">
    <property type="entry name" value="Phos_Acetyltrans/Butyryltrans"/>
</dbReference>
<evidence type="ECO:0000256" key="1">
    <source>
        <dbReference type="ARBA" id="ARBA00000705"/>
    </source>
</evidence>
<dbReference type="InterPro" id="IPR012147">
    <property type="entry name" value="P_Ac_Bu_trans"/>
</dbReference>
<accession>A0A0M4LGS5</accession>
<evidence type="ECO:0000256" key="6">
    <source>
        <dbReference type="ARBA" id="ARBA00022679"/>
    </source>
</evidence>
<dbReference type="Pfam" id="PF01515">
    <property type="entry name" value="PTA_PTB"/>
    <property type="match status" value="1"/>
</dbReference>
<sequence>MALLDDLTSKAKSKYPRILLPESTDSRIIAAAKSIKDQKIAQIVLFDEEPASSLGLESINPKNEDLKAQYAQTLFELRKHKGVTIESALEMLSNKSVFAMMALQRGDVDGVVTGAITPSQEVLSSALRLIGVAEGSKLVSSLFLMVFDDNHSMYGDNLIFSDCAMNINPNSEELAEIAKSAYETAQSFLTQSPKLAMLSFSTNQSAKHAEVDKVRVATELLRSSLPDINVIGNVQLDAALDPNVLKIKDPDSSFLPPANVFIFPNLDAGNIGYKLVQRFSGARAIGPILQGLSKPVNDLSRGCSVDEIINTVVVTANQCK</sequence>
<dbReference type="InterPro" id="IPR002505">
    <property type="entry name" value="PTA_PTB"/>
</dbReference>
<dbReference type="InterPro" id="IPR004614">
    <property type="entry name" value="P_AcTrfase"/>
</dbReference>
<dbReference type="Gene3D" id="3.40.50.10750">
    <property type="entry name" value="Isocitrate/Isopropylmalate dehydrogenase-like"/>
    <property type="match status" value="1"/>
</dbReference>
<dbReference type="EC" id="2.3.1.8" evidence="4"/>
<dbReference type="KEGG" id="tsn:W908_04740"/>
<dbReference type="PANTHER" id="PTHR43356:SF3">
    <property type="entry name" value="PHOSPHATE ACETYLTRANSFERASE"/>
    <property type="match status" value="1"/>
</dbReference>
<dbReference type="Gene3D" id="3.40.50.10950">
    <property type="match status" value="1"/>
</dbReference>
<dbReference type="GO" id="GO:0008959">
    <property type="term" value="F:phosphate acetyltransferase activity"/>
    <property type="evidence" value="ECO:0007669"/>
    <property type="project" value="UniProtKB-EC"/>
</dbReference>
<keyword evidence="7" id="KW-0012">Acyltransferase</keyword>
<dbReference type="RefSeq" id="WP_053820139.1">
    <property type="nucleotide sequence ID" value="NZ_CP006911.1"/>
</dbReference>
<comment type="catalytic activity">
    <reaction evidence="1">
        <text>acetyl-CoA + phosphate = acetyl phosphate + CoA</text>
        <dbReference type="Rhea" id="RHEA:19521"/>
        <dbReference type="ChEBI" id="CHEBI:22191"/>
        <dbReference type="ChEBI" id="CHEBI:43474"/>
        <dbReference type="ChEBI" id="CHEBI:57287"/>
        <dbReference type="ChEBI" id="CHEBI:57288"/>
        <dbReference type="EC" id="2.3.1.8"/>
    </reaction>
</comment>
<reference evidence="10 11" key="1">
    <citation type="journal article" date="2015" name="Genome Announc.">
        <title>Genome Sequence of 'Candidatus Thioglobus singularis' Strain PS1, a Mixotroph from the SUP05 Clade of Marine Gammaproteobacteria.</title>
        <authorList>
            <person name="Marshall K.T."/>
            <person name="Morris R.M."/>
        </authorList>
    </citation>
    <scope>NUCLEOTIDE SEQUENCE [LARGE SCALE GENOMIC DNA]</scope>
    <source>
        <strain evidence="10 11">PS1</strain>
    </source>
</reference>
<evidence type="ECO:0000256" key="8">
    <source>
        <dbReference type="ARBA" id="ARBA00031108"/>
    </source>
</evidence>
<keyword evidence="6" id="KW-0808">Transferase</keyword>
<evidence type="ECO:0000256" key="7">
    <source>
        <dbReference type="ARBA" id="ARBA00023315"/>
    </source>
</evidence>
<gene>
    <name evidence="10" type="ORF">W908_04740</name>
</gene>
<proteinExistence type="inferred from homology"/>
<feature type="domain" description="Phosphate acetyl/butaryl transferase" evidence="9">
    <location>
        <begin position="4"/>
        <end position="316"/>
    </location>
</feature>
<dbReference type="Proteomes" id="UP000068905">
    <property type="component" value="Chromosome"/>
</dbReference>
<dbReference type="PIRSF" id="PIRSF000428">
    <property type="entry name" value="P_Ac_trans"/>
    <property type="match status" value="1"/>
</dbReference>
<evidence type="ECO:0000313" key="10">
    <source>
        <dbReference type="EMBL" id="ALE01927.1"/>
    </source>
</evidence>
<evidence type="ECO:0000256" key="4">
    <source>
        <dbReference type="ARBA" id="ARBA00012707"/>
    </source>
</evidence>
<evidence type="ECO:0000313" key="11">
    <source>
        <dbReference type="Proteomes" id="UP000068905"/>
    </source>
</evidence>
<dbReference type="PANTHER" id="PTHR43356">
    <property type="entry name" value="PHOSPHATE ACETYLTRANSFERASE"/>
    <property type="match status" value="1"/>
</dbReference>
<dbReference type="InterPro" id="IPR042113">
    <property type="entry name" value="P_AcTrfase_dom1"/>
</dbReference>
<keyword evidence="11" id="KW-1185">Reference proteome</keyword>
<protein>
    <recommendedName>
        <fullName evidence="5">Phosphate acetyltransferase</fullName>
        <ecNumber evidence="4">2.3.1.8</ecNumber>
    </recommendedName>
    <alternativeName>
        <fullName evidence="8">Phosphotransacetylase</fullName>
    </alternativeName>
</protein>
<evidence type="ECO:0000256" key="3">
    <source>
        <dbReference type="ARBA" id="ARBA00005656"/>
    </source>
</evidence>